<evidence type="ECO:0000313" key="1">
    <source>
        <dbReference type="EMBL" id="RAP72775.1"/>
    </source>
</evidence>
<accession>A0A328TVI3</accession>
<proteinExistence type="predicted"/>
<protein>
    <submittedName>
        <fullName evidence="1">Uncharacterized protein</fullName>
    </submittedName>
</protein>
<reference evidence="1" key="1">
    <citation type="submission" date="2018-04" db="EMBL/GenBank/DDBJ databases">
        <title>Genomes of the Obligate Erwinia dacicola and Facultative Enterobacter sp. OLF Endosymbionts of the Olive Fruit fly, Bactrocera oleae.</title>
        <authorList>
            <person name="Estes A.M."/>
            <person name="Hearn D.J."/>
            <person name="Agarwal S."/>
            <person name="Pierson E.A."/>
            <person name="Dunning-Hotopp J.C."/>
        </authorList>
    </citation>
    <scope>NUCLEOTIDE SEQUENCE [LARGE SCALE GENOMIC DNA]</scope>
    <source>
        <strain evidence="1">Oroville</strain>
    </source>
</reference>
<dbReference type="Proteomes" id="UP000244334">
    <property type="component" value="Unassembled WGS sequence"/>
</dbReference>
<dbReference type="AlphaFoldDB" id="A0A328TVI3"/>
<keyword evidence="2" id="KW-1185">Reference proteome</keyword>
<name>A0A328TVI3_9GAMM</name>
<gene>
    <name evidence="1" type="ORF">ACZ87_00398</name>
</gene>
<organism evidence="1 2">
    <name type="scientific">Candidatus Erwinia dacicola</name>
    <dbReference type="NCBI Taxonomy" id="252393"/>
    <lineage>
        <taxon>Bacteria</taxon>
        <taxon>Pseudomonadati</taxon>
        <taxon>Pseudomonadota</taxon>
        <taxon>Gammaproteobacteria</taxon>
        <taxon>Enterobacterales</taxon>
        <taxon>Erwiniaceae</taxon>
        <taxon>Erwinia</taxon>
    </lineage>
</organism>
<evidence type="ECO:0000313" key="2">
    <source>
        <dbReference type="Proteomes" id="UP000244334"/>
    </source>
</evidence>
<sequence length="37" mass="4391">MGKIPVGKFIYSFFTRLRVRLSTNHCELWRTGNLGEY</sequence>
<comment type="caution">
    <text evidence="1">The sequence shown here is derived from an EMBL/GenBank/DDBJ whole genome shotgun (WGS) entry which is preliminary data.</text>
</comment>
<dbReference type="EMBL" id="LJAM02000013">
    <property type="protein sequence ID" value="RAP72775.1"/>
    <property type="molecule type" value="Genomic_DNA"/>
</dbReference>